<evidence type="ECO:0000313" key="2">
    <source>
        <dbReference type="Proteomes" id="UP000821865"/>
    </source>
</evidence>
<keyword evidence="2" id="KW-1185">Reference proteome</keyword>
<gene>
    <name evidence="1" type="ORF">HPB49_013109</name>
</gene>
<sequence>MPERQKWANKVEFILSCIGMSVGLGNIWRFPYMAYANGGAAFLIPYTILMITVGKPMYYLELVLGQFQSLGQTHAFNCFPLSKGVGVCMTYACFFICLYFNVLLAYALVYMVHSFKSPLPWSKCEPEWADNNCFVRDTDISCRAIEHDLYRVFGTMNEKTNTSIILYHKGIEFYVPNAVYLNLTQGCTNATQTAAEQFFYLFIAWVFVCIALLKGIKTSGKIVYFTAPAPYFILSVLLIRGLTLPGAGTGIAYLFIPDWEKILSGFVWQQACQQIFYSLGASMGTIICLGSFNDFRNDLRRDIMIITMADFFTSISGALVVFAVLGNMAHNLDLPVSSVAEKGHGLAFVAYPEAASLIPGSNLWAFAFFLMLLLLAVDSQFAMFESFLVPLKDEFKFLRKYPATMSIVTSGISFVLGISMTTQGGLYVLNLIDTYIGGMILPIIAIMELYTVCWFYGPRRISLDVEYMLGSPPGFFVKLCWVAICPIALTIIVARSIMTHGRTTDRGILYPLWADIVGLLFVVIGLAQVPIFAYIYARKMNFDWVKCLKPARDWGPQDPDLYVNYIRFVRRTRHRQEPEEDVPIASTQVLVSPTVASPRAGSCESLPFSTRNRSEPLLPPSVFRNVFIMGMPSRAEVPTEDEVSVVTAMGTPKTDPTKKEKENPKATPSVRRERCRSRPRRRGLKAGLESRLIKTPRGSASPRLRSRMPPLIFTFVLSFLRKRRCGEAPGGLEGRAREALVVASAFPQLYETLSLAKASVTTCFSAILHEFRCPTCVSSMAAKRVRRWETRYLRCERRPRRI</sequence>
<proteinExistence type="predicted"/>
<dbReference type="EMBL" id="CM023480">
    <property type="protein sequence ID" value="KAH7970648.1"/>
    <property type="molecule type" value="Genomic_DNA"/>
</dbReference>
<comment type="caution">
    <text evidence="1">The sequence shown here is derived from an EMBL/GenBank/DDBJ whole genome shotgun (WGS) entry which is preliminary data.</text>
</comment>
<evidence type="ECO:0000313" key="1">
    <source>
        <dbReference type="EMBL" id="KAH7970648.1"/>
    </source>
</evidence>
<organism evidence="1 2">
    <name type="scientific">Dermacentor silvarum</name>
    <name type="common">Tick</name>
    <dbReference type="NCBI Taxonomy" id="543639"/>
    <lineage>
        <taxon>Eukaryota</taxon>
        <taxon>Metazoa</taxon>
        <taxon>Ecdysozoa</taxon>
        <taxon>Arthropoda</taxon>
        <taxon>Chelicerata</taxon>
        <taxon>Arachnida</taxon>
        <taxon>Acari</taxon>
        <taxon>Parasitiformes</taxon>
        <taxon>Ixodida</taxon>
        <taxon>Ixodoidea</taxon>
        <taxon>Ixodidae</taxon>
        <taxon>Rhipicephalinae</taxon>
        <taxon>Dermacentor</taxon>
    </lineage>
</organism>
<accession>A0ACB8DJ09</accession>
<name>A0ACB8DJ09_DERSI</name>
<dbReference type="Proteomes" id="UP000821865">
    <property type="component" value="Chromosome 11"/>
</dbReference>
<reference evidence="1" key="1">
    <citation type="submission" date="2020-05" db="EMBL/GenBank/DDBJ databases">
        <title>Large-scale comparative analyses of tick genomes elucidate their genetic diversity and vector capacities.</title>
        <authorList>
            <person name="Jia N."/>
            <person name="Wang J."/>
            <person name="Shi W."/>
            <person name="Du L."/>
            <person name="Sun Y."/>
            <person name="Zhan W."/>
            <person name="Jiang J."/>
            <person name="Wang Q."/>
            <person name="Zhang B."/>
            <person name="Ji P."/>
            <person name="Sakyi L.B."/>
            <person name="Cui X."/>
            <person name="Yuan T."/>
            <person name="Jiang B."/>
            <person name="Yang W."/>
            <person name="Lam T.T.-Y."/>
            <person name="Chang Q."/>
            <person name="Ding S."/>
            <person name="Wang X."/>
            <person name="Zhu J."/>
            <person name="Ruan X."/>
            <person name="Zhao L."/>
            <person name="Wei J."/>
            <person name="Que T."/>
            <person name="Du C."/>
            <person name="Cheng J."/>
            <person name="Dai P."/>
            <person name="Han X."/>
            <person name="Huang E."/>
            <person name="Gao Y."/>
            <person name="Liu J."/>
            <person name="Shao H."/>
            <person name="Ye R."/>
            <person name="Li L."/>
            <person name="Wei W."/>
            <person name="Wang X."/>
            <person name="Wang C."/>
            <person name="Yang T."/>
            <person name="Huo Q."/>
            <person name="Li W."/>
            <person name="Guo W."/>
            <person name="Chen H."/>
            <person name="Zhou L."/>
            <person name="Ni X."/>
            <person name="Tian J."/>
            <person name="Zhou Y."/>
            <person name="Sheng Y."/>
            <person name="Liu T."/>
            <person name="Pan Y."/>
            <person name="Xia L."/>
            <person name="Li J."/>
            <person name="Zhao F."/>
            <person name="Cao W."/>
        </authorList>
    </citation>
    <scope>NUCLEOTIDE SEQUENCE</scope>
    <source>
        <strain evidence="1">Dsil-2018</strain>
    </source>
</reference>
<protein>
    <submittedName>
        <fullName evidence="1">Uncharacterized protein</fullName>
    </submittedName>
</protein>